<gene>
    <name evidence="9" type="ORF">CLV91_1912</name>
</gene>
<feature type="region of interest" description="Disordered" evidence="6">
    <location>
        <begin position="26"/>
        <end position="69"/>
    </location>
</feature>
<keyword evidence="3" id="KW-0378">Hydrolase</keyword>
<dbReference type="InterPro" id="IPR016287">
    <property type="entry name" value="Beta_agarase"/>
</dbReference>
<evidence type="ECO:0000256" key="1">
    <source>
        <dbReference type="ARBA" id="ARBA00006865"/>
    </source>
</evidence>
<organism evidence="9 10">
    <name type="scientific">Maribacter vaceletii</name>
    <dbReference type="NCBI Taxonomy" id="1206816"/>
    <lineage>
        <taxon>Bacteria</taxon>
        <taxon>Pseudomonadati</taxon>
        <taxon>Bacteroidota</taxon>
        <taxon>Flavobacteriia</taxon>
        <taxon>Flavobacteriales</taxon>
        <taxon>Flavobacteriaceae</taxon>
        <taxon>Maribacter</taxon>
    </lineage>
</organism>
<dbReference type="PROSITE" id="PS51257">
    <property type="entry name" value="PROKAR_LIPOPROTEIN"/>
    <property type="match status" value="1"/>
</dbReference>
<evidence type="ECO:0000256" key="4">
    <source>
        <dbReference type="ARBA" id="ARBA00023295"/>
    </source>
</evidence>
<feature type="active site" description="Nucleophile" evidence="5">
    <location>
        <position position="195"/>
    </location>
</feature>
<accession>A0A495EBC5</accession>
<feature type="signal peptide" evidence="7">
    <location>
        <begin position="1"/>
        <end position="23"/>
    </location>
</feature>
<keyword evidence="10" id="KW-1185">Reference proteome</keyword>
<evidence type="ECO:0000313" key="9">
    <source>
        <dbReference type="EMBL" id="RKR13197.1"/>
    </source>
</evidence>
<dbReference type="EMBL" id="RBIQ01000008">
    <property type="protein sequence ID" value="RKR13197.1"/>
    <property type="molecule type" value="Genomic_DNA"/>
</dbReference>
<keyword evidence="2 7" id="KW-0732">Signal</keyword>
<protein>
    <submittedName>
        <fullName evidence="9">Agarase</fullName>
    </submittedName>
</protein>
<keyword evidence="4" id="KW-0326">Glycosidase</keyword>
<feature type="compositionally biased region" description="Basic and acidic residues" evidence="6">
    <location>
        <begin position="34"/>
        <end position="44"/>
    </location>
</feature>
<reference evidence="9 10" key="1">
    <citation type="submission" date="2018-10" db="EMBL/GenBank/DDBJ databases">
        <title>Genomic Encyclopedia of Archaeal and Bacterial Type Strains, Phase II (KMG-II): from individual species to whole genera.</title>
        <authorList>
            <person name="Goeker M."/>
        </authorList>
    </citation>
    <scope>NUCLEOTIDE SEQUENCE [LARGE SCALE GENOMIC DNA]</scope>
    <source>
        <strain evidence="9 10">DSM 25230</strain>
    </source>
</reference>
<dbReference type="GO" id="GO:0033916">
    <property type="term" value="F:beta-agarase activity"/>
    <property type="evidence" value="ECO:0007669"/>
    <property type="project" value="InterPro"/>
</dbReference>
<proteinExistence type="inferred from homology"/>
<evidence type="ECO:0000259" key="8">
    <source>
        <dbReference type="PROSITE" id="PS51762"/>
    </source>
</evidence>
<feature type="active site" description="Proton donor" evidence="5">
    <location>
        <position position="200"/>
    </location>
</feature>
<dbReference type="InterPro" id="IPR013320">
    <property type="entry name" value="ConA-like_dom_sf"/>
</dbReference>
<dbReference type="PROSITE" id="PS51762">
    <property type="entry name" value="GH16_2"/>
    <property type="match status" value="1"/>
</dbReference>
<feature type="chain" id="PRO_5019740148" evidence="7">
    <location>
        <begin position="24"/>
        <end position="362"/>
    </location>
</feature>
<dbReference type="GO" id="GO:0005975">
    <property type="term" value="P:carbohydrate metabolic process"/>
    <property type="evidence" value="ECO:0007669"/>
    <property type="project" value="InterPro"/>
</dbReference>
<comment type="similarity">
    <text evidence="1">Belongs to the glycosyl hydrolase 16 family.</text>
</comment>
<dbReference type="PIRSF" id="PIRSF001097">
    <property type="entry name" value="Agarase"/>
    <property type="match status" value="1"/>
</dbReference>
<name>A0A495EBC5_9FLAO</name>
<evidence type="ECO:0000256" key="3">
    <source>
        <dbReference type="ARBA" id="ARBA00022801"/>
    </source>
</evidence>
<evidence type="ECO:0000256" key="7">
    <source>
        <dbReference type="SAM" id="SignalP"/>
    </source>
</evidence>
<comment type="caution">
    <text evidence="9">The sequence shown here is derived from an EMBL/GenBank/DDBJ whole genome shotgun (WGS) entry which is preliminary data.</text>
</comment>
<sequence>MKKGFMKKIAMFLALMISVYSCSQDNVVEEPEEKENKEDPKDPDPDPDPDPEPLTWKTIPVPANAGDGKKWEFQDDISDDFEYEFAGENSLSEFGGGKWTNFYHNSWNGPGPTIWRHENVTVSDGNLKLLTTRVNGETKSYGGSNGTLTDKATRLGCITSTKRVVYPVFVEARVKVANAFFASDIWMLSPDDTQEIDILETYGAQNPRNDQQWFSERFHISHHVFIRDPFTDYQPKDASTWQKIDGYPYTSSDWVRIGVYWKSPIDLEYYLNGELIKVMDNLDNVGSKDGIDPLGYTSASAPPNTSDRTGLSKEMDIIINAEVQNWNAEAGRMPTDEEIANFPEDHTLNVDWIRIFKPVDEN</sequence>
<dbReference type="Gene3D" id="2.60.120.200">
    <property type="match status" value="1"/>
</dbReference>
<dbReference type="AlphaFoldDB" id="A0A495EBC5"/>
<evidence type="ECO:0000256" key="6">
    <source>
        <dbReference type="SAM" id="MobiDB-lite"/>
    </source>
</evidence>
<dbReference type="Proteomes" id="UP000269412">
    <property type="component" value="Unassembled WGS sequence"/>
</dbReference>
<evidence type="ECO:0000256" key="2">
    <source>
        <dbReference type="ARBA" id="ARBA00022729"/>
    </source>
</evidence>
<evidence type="ECO:0000313" key="10">
    <source>
        <dbReference type="Proteomes" id="UP000269412"/>
    </source>
</evidence>
<dbReference type="SUPFAM" id="SSF49899">
    <property type="entry name" value="Concanavalin A-like lectins/glucanases"/>
    <property type="match status" value="1"/>
</dbReference>
<dbReference type="InterPro" id="IPR000757">
    <property type="entry name" value="Beta-glucanase-like"/>
</dbReference>
<feature type="domain" description="GH16" evidence="8">
    <location>
        <begin position="54"/>
        <end position="361"/>
    </location>
</feature>
<evidence type="ECO:0000256" key="5">
    <source>
        <dbReference type="PIRSR" id="PIRSR001097-50"/>
    </source>
</evidence>